<dbReference type="Gene3D" id="3.30.565.10">
    <property type="entry name" value="Histidine kinase-like ATPase, C-terminal domain"/>
    <property type="match status" value="1"/>
</dbReference>
<gene>
    <name evidence="2" type="ORF">LV75_005280</name>
</gene>
<organism evidence="2 3">
    <name type="scientific">Actinokineospora diospyrosa</name>
    <dbReference type="NCBI Taxonomy" id="103728"/>
    <lineage>
        <taxon>Bacteria</taxon>
        <taxon>Bacillati</taxon>
        <taxon>Actinomycetota</taxon>
        <taxon>Actinomycetes</taxon>
        <taxon>Pseudonocardiales</taxon>
        <taxon>Pseudonocardiaceae</taxon>
        <taxon>Actinokineospora</taxon>
    </lineage>
</organism>
<accession>A0ABT1IJD4</accession>
<protein>
    <submittedName>
        <fullName evidence="2">Histidine kinase-like ATPase domain-containing protein</fullName>
    </submittedName>
</protein>
<comment type="caution">
    <text evidence="2">The sequence shown here is derived from an EMBL/GenBank/DDBJ whole genome shotgun (WGS) entry which is preliminary data.</text>
</comment>
<keyword evidence="3" id="KW-1185">Reference proteome</keyword>
<feature type="domain" description="Histidine kinase/HSP90-like ATPase" evidence="1">
    <location>
        <begin position="25"/>
        <end position="136"/>
    </location>
</feature>
<name>A0ABT1IJD4_9PSEU</name>
<dbReference type="Proteomes" id="UP001205185">
    <property type="component" value="Unassembled WGS sequence"/>
</dbReference>
<dbReference type="InterPro" id="IPR003594">
    <property type="entry name" value="HATPase_dom"/>
</dbReference>
<dbReference type="EMBL" id="JAMTCO010000013">
    <property type="protein sequence ID" value="MCP2272754.1"/>
    <property type="molecule type" value="Genomic_DNA"/>
</dbReference>
<evidence type="ECO:0000313" key="3">
    <source>
        <dbReference type="Proteomes" id="UP001205185"/>
    </source>
</evidence>
<reference evidence="2 3" key="1">
    <citation type="submission" date="2022-06" db="EMBL/GenBank/DDBJ databases">
        <title>Genomic Encyclopedia of Archaeal and Bacterial Type Strains, Phase II (KMG-II): from individual species to whole genera.</title>
        <authorList>
            <person name="Goeker M."/>
        </authorList>
    </citation>
    <scope>NUCLEOTIDE SEQUENCE [LARGE SCALE GENOMIC DNA]</scope>
    <source>
        <strain evidence="2 3">DSM 44255</strain>
    </source>
</reference>
<dbReference type="InterPro" id="IPR036890">
    <property type="entry name" value="HATPase_C_sf"/>
</dbReference>
<sequence>MTGCYGGQSWDMTTHQDLAVFSTTVPARAEHLAPLRRRVRRWLAHCRVPAPVRQDVVLAAHEALSDAIDQPGAGERTTVTLHCDRDGVVLTAVDHFTWTARAHRGDDPGERRLRVIARVAERVDLDVGADGGTLTAYFTLSR</sequence>
<evidence type="ECO:0000313" key="2">
    <source>
        <dbReference type="EMBL" id="MCP2272754.1"/>
    </source>
</evidence>
<proteinExistence type="predicted"/>
<evidence type="ECO:0000259" key="1">
    <source>
        <dbReference type="Pfam" id="PF13581"/>
    </source>
</evidence>
<dbReference type="Pfam" id="PF13581">
    <property type="entry name" value="HATPase_c_2"/>
    <property type="match status" value="1"/>
</dbReference>